<evidence type="ECO:0000256" key="4">
    <source>
        <dbReference type="ARBA" id="ARBA00022692"/>
    </source>
</evidence>
<dbReference type="Pfam" id="PF07715">
    <property type="entry name" value="Plug"/>
    <property type="match status" value="1"/>
</dbReference>
<organism evidence="13 14">
    <name type="scientific">Hymenobacter antarcticus</name>
    <dbReference type="NCBI Taxonomy" id="486270"/>
    <lineage>
        <taxon>Bacteria</taxon>
        <taxon>Pseudomonadati</taxon>
        <taxon>Bacteroidota</taxon>
        <taxon>Cytophagia</taxon>
        <taxon>Cytophagales</taxon>
        <taxon>Hymenobacteraceae</taxon>
        <taxon>Hymenobacter</taxon>
    </lineage>
</organism>
<feature type="domain" description="TonB-dependent receptor-like beta-barrel" evidence="11">
    <location>
        <begin position="426"/>
        <end position="873"/>
    </location>
</feature>
<dbReference type="InterPro" id="IPR023996">
    <property type="entry name" value="TonB-dep_OMP_SusC/RagA"/>
</dbReference>
<dbReference type="EMBL" id="BAABDI010000042">
    <property type="protein sequence ID" value="GAA3991257.1"/>
    <property type="molecule type" value="Genomic_DNA"/>
</dbReference>
<dbReference type="NCBIfam" id="TIGR04056">
    <property type="entry name" value="OMP_RagA_SusC"/>
    <property type="match status" value="1"/>
</dbReference>
<feature type="signal peptide" evidence="10">
    <location>
        <begin position="1"/>
        <end position="21"/>
    </location>
</feature>
<dbReference type="InterPro" id="IPR008969">
    <property type="entry name" value="CarboxyPept-like_regulatory"/>
</dbReference>
<evidence type="ECO:0000256" key="6">
    <source>
        <dbReference type="ARBA" id="ARBA00023136"/>
    </source>
</evidence>
<name>A0ABP7R1M0_9BACT</name>
<feature type="chain" id="PRO_5045909248" evidence="10">
    <location>
        <begin position="22"/>
        <end position="1061"/>
    </location>
</feature>
<keyword evidence="3 8" id="KW-1134">Transmembrane beta strand</keyword>
<dbReference type="Pfam" id="PF13715">
    <property type="entry name" value="CarbopepD_reg_2"/>
    <property type="match status" value="1"/>
</dbReference>
<dbReference type="Gene3D" id="2.170.130.10">
    <property type="entry name" value="TonB-dependent receptor, plug domain"/>
    <property type="match status" value="1"/>
</dbReference>
<keyword evidence="7 8" id="KW-0998">Cell outer membrane</keyword>
<evidence type="ECO:0000259" key="12">
    <source>
        <dbReference type="Pfam" id="PF07715"/>
    </source>
</evidence>
<dbReference type="SUPFAM" id="SSF56935">
    <property type="entry name" value="Porins"/>
    <property type="match status" value="1"/>
</dbReference>
<dbReference type="PROSITE" id="PS52016">
    <property type="entry name" value="TONB_DEPENDENT_REC_3"/>
    <property type="match status" value="1"/>
</dbReference>
<comment type="caution">
    <text evidence="13">The sequence shown here is derived from an EMBL/GenBank/DDBJ whole genome shotgun (WGS) entry which is preliminary data.</text>
</comment>
<dbReference type="InterPro" id="IPR023997">
    <property type="entry name" value="TonB-dep_OMP_SusC/RagA_CS"/>
</dbReference>
<gene>
    <name evidence="13" type="ORF">GCM10022407_39650</name>
</gene>
<protein>
    <submittedName>
        <fullName evidence="13">TonB-dependent receptor</fullName>
    </submittedName>
</protein>
<evidence type="ECO:0000256" key="10">
    <source>
        <dbReference type="SAM" id="SignalP"/>
    </source>
</evidence>
<sequence>MKKIILMSLALMFTLLNGAFAQTRNISGRVTDRKTNEGLPGVTVLVKGTTNGSSTNSDGGFTLSVPESGATVTFSSVGYISQERPVGSESTITVSLVLDVKQLSEVVVTGYGGSQDVKDITGSIAQVKEEKLLLQPVVSVDQALQGRMAGVNVNTTGGTLGDQAVIRIRGASSISGSSQPLIVLDGVPLNNADQTNVLSSRYNPLADINPNDIASVDVLKDASAAAIYGSRAANGVLVITTKRGKSGQNRVAFNSFYGFQDAVNTPKVLNGDDFNTISNEKAANARAGSVGTPGNVGNTSIPAGGIAANIDVNGDGQPDRTDWIKEIFQRGTQQNYQLSLSGGNEFASYYGSGDWNDQKGIILSNRLRRGSGRLNLDLTPKKWLKSGVSLSYAKTYNQGINGENALAGATVSGYTAPPNVPAYNPDGSYYLNALGNLGNGNNAIPSTYAPNAYFHIPGTLRENRNDNISQRILGNGYLTVEPVKGLRLTTKYGIDYTNNFEDQYSSPILGGLGRAIGSGLVQDYNTTLTQFNWQNYANYDRTFNEKHTVGVTAGVEYQENRAKRIYSVANDFSDNKFKSILDGLYSGILTGGGTEFNSGFDSYFGSTNYNFDNRYYASFTLRADASSSFGADNQRGYFPGASVGWRVSQESFMKNISAINDFKVRASYGLVGNDKINNNPQTAAYASRTLIGGGQYADVNGFSISQVGNPALKWETSKKLDIGFDAALLGNRLNVTFDFFNNDVSGLLLQAPVLRTTGIPNASVNRNVGTMYNRGVELSINTVNVRMANGFTWTSNINGTVLKNRVTELATPNDIISVNQRASVGRSLAVYFLPQWAGVNPANGNAQFLDKDGNIKQYDAAFTTNAGATQGRWLTAGGDVTTPITTADFKYAEKTGYPTFYGGFDNTFAYKGIELGIFLQYSGGNLIYNGYRQALLSNSLQNNIEEIKDRWTTPGQQTDIQKLVLRDVVSVQASTRWLEKGDFLRVRQLSLGYNLPDAITKRIGLNNLRIYTLVQNAYNFTSYKGLDPEVNTNRFSNIAYGVDGRSVPPVRSFTFGLNVGI</sequence>
<keyword evidence="10" id="KW-0732">Signal</keyword>
<dbReference type="InterPro" id="IPR000531">
    <property type="entry name" value="Beta-barrel_TonB"/>
</dbReference>
<keyword evidence="5 9" id="KW-0798">TonB box</keyword>
<keyword evidence="14" id="KW-1185">Reference proteome</keyword>
<evidence type="ECO:0000256" key="5">
    <source>
        <dbReference type="ARBA" id="ARBA00023077"/>
    </source>
</evidence>
<dbReference type="SUPFAM" id="SSF49464">
    <property type="entry name" value="Carboxypeptidase regulatory domain-like"/>
    <property type="match status" value="1"/>
</dbReference>
<keyword evidence="6 8" id="KW-0472">Membrane</keyword>
<evidence type="ECO:0000256" key="9">
    <source>
        <dbReference type="RuleBase" id="RU003357"/>
    </source>
</evidence>
<dbReference type="InterPro" id="IPR012910">
    <property type="entry name" value="Plug_dom"/>
</dbReference>
<dbReference type="Proteomes" id="UP001501556">
    <property type="component" value="Unassembled WGS sequence"/>
</dbReference>
<dbReference type="NCBIfam" id="TIGR04057">
    <property type="entry name" value="SusC_RagA_signa"/>
    <property type="match status" value="1"/>
</dbReference>
<evidence type="ECO:0000256" key="1">
    <source>
        <dbReference type="ARBA" id="ARBA00004571"/>
    </source>
</evidence>
<evidence type="ECO:0000256" key="2">
    <source>
        <dbReference type="ARBA" id="ARBA00022448"/>
    </source>
</evidence>
<comment type="similarity">
    <text evidence="8 9">Belongs to the TonB-dependent receptor family.</text>
</comment>
<dbReference type="Pfam" id="PF00593">
    <property type="entry name" value="TonB_dep_Rec_b-barrel"/>
    <property type="match status" value="1"/>
</dbReference>
<evidence type="ECO:0000313" key="13">
    <source>
        <dbReference type="EMBL" id="GAA3991257.1"/>
    </source>
</evidence>
<keyword evidence="13" id="KW-0675">Receptor</keyword>
<dbReference type="Gene3D" id="2.40.170.20">
    <property type="entry name" value="TonB-dependent receptor, beta-barrel domain"/>
    <property type="match status" value="1"/>
</dbReference>
<evidence type="ECO:0000256" key="8">
    <source>
        <dbReference type="PROSITE-ProRule" id="PRU01360"/>
    </source>
</evidence>
<evidence type="ECO:0000313" key="14">
    <source>
        <dbReference type="Proteomes" id="UP001501556"/>
    </source>
</evidence>
<dbReference type="InterPro" id="IPR039426">
    <property type="entry name" value="TonB-dep_rcpt-like"/>
</dbReference>
<dbReference type="RefSeq" id="WP_345127222.1">
    <property type="nucleotide sequence ID" value="NZ_BAABDI010000042.1"/>
</dbReference>
<comment type="subcellular location">
    <subcellularLocation>
        <location evidence="1 8">Cell outer membrane</location>
        <topology evidence="1 8">Multi-pass membrane protein</topology>
    </subcellularLocation>
</comment>
<evidence type="ECO:0000259" key="11">
    <source>
        <dbReference type="Pfam" id="PF00593"/>
    </source>
</evidence>
<accession>A0ABP7R1M0</accession>
<keyword evidence="4 8" id="KW-0812">Transmembrane</keyword>
<feature type="domain" description="TonB-dependent receptor plug" evidence="12">
    <location>
        <begin position="117"/>
        <end position="236"/>
    </location>
</feature>
<proteinExistence type="inferred from homology"/>
<dbReference type="InterPro" id="IPR037066">
    <property type="entry name" value="Plug_dom_sf"/>
</dbReference>
<keyword evidence="2 8" id="KW-0813">Transport</keyword>
<reference evidence="14" key="1">
    <citation type="journal article" date="2019" name="Int. J. Syst. Evol. Microbiol.">
        <title>The Global Catalogue of Microorganisms (GCM) 10K type strain sequencing project: providing services to taxonomists for standard genome sequencing and annotation.</title>
        <authorList>
            <consortium name="The Broad Institute Genomics Platform"/>
            <consortium name="The Broad Institute Genome Sequencing Center for Infectious Disease"/>
            <person name="Wu L."/>
            <person name="Ma J."/>
        </authorList>
    </citation>
    <scope>NUCLEOTIDE SEQUENCE [LARGE SCALE GENOMIC DNA]</scope>
    <source>
        <strain evidence="14">JCM 17217</strain>
    </source>
</reference>
<evidence type="ECO:0000256" key="3">
    <source>
        <dbReference type="ARBA" id="ARBA00022452"/>
    </source>
</evidence>
<dbReference type="Gene3D" id="2.60.40.1120">
    <property type="entry name" value="Carboxypeptidase-like, regulatory domain"/>
    <property type="match status" value="1"/>
</dbReference>
<evidence type="ECO:0000256" key="7">
    <source>
        <dbReference type="ARBA" id="ARBA00023237"/>
    </source>
</evidence>
<dbReference type="InterPro" id="IPR036942">
    <property type="entry name" value="Beta-barrel_TonB_sf"/>
</dbReference>